<evidence type="ECO:0000256" key="1">
    <source>
        <dbReference type="ARBA" id="ARBA00022603"/>
    </source>
</evidence>
<gene>
    <name evidence="10" type="ORF">H9847_07520</name>
</gene>
<comment type="caution">
    <text evidence="10">The sequence shown here is derived from an EMBL/GenBank/DDBJ whole genome shotgun (WGS) entry which is preliminary data.</text>
</comment>
<evidence type="ECO:0000256" key="2">
    <source>
        <dbReference type="ARBA" id="ARBA00022679"/>
    </source>
</evidence>
<feature type="active site" evidence="6">
    <location>
        <position position="127"/>
    </location>
</feature>
<dbReference type="Gene3D" id="3.40.50.150">
    <property type="entry name" value="Vaccinia Virus protein VP39"/>
    <property type="match status" value="1"/>
</dbReference>
<dbReference type="PROSITE" id="PS50943">
    <property type="entry name" value="HTH_CROC1"/>
    <property type="match status" value="1"/>
</dbReference>
<dbReference type="InterPro" id="IPR010982">
    <property type="entry name" value="Lambda_DNA-bd_dom_sf"/>
</dbReference>
<accession>A0A948TGM2</accession>
<dbReference type="Proteomes" id="UP000733611">
    <property type="component" value="Unassembled WGS sequence"/>
</dbReference>
<evidence type="ECO:0000313" key="11">
    <source>
        <dbReference type="Proteomes" id="UP000733611"/>
    </source>
</evidence>
<dbReference type="Gene3D" id="3.90.120.30">
    <property type="match status" value="1"/>
</dbReference>
<protein>
    <recommendedName>
        <fullName evidence="8">Cytosine-specific methyltransferase</fullName>
        <ecNumber evidence="8">2.1.1.37</ecNumber>
    </recommendedName>
</protein>
<dbReference type="Pfam" id="PF00145">
    <property type="entry name" value="DNA_methylase"/>
    <property type="match status" value="1"/>
</dbReference>
<dbReference type="Pfam" id="PF01381">
    <property type="entry name" value="HTH_3"/>
    <property type="match status" value="1"/>
</dbReference>
<dbReference type="PROSITE" id="PS51679">
    <property type="entry name" value="SAM_MT_C5"/>
    <property type="match status" value="1"/>
</dbReference>
<dbReference type="EC" id="2.1.1.37" evidence="8"/>
<dbReference type="PROSITE" id="PS00094">
    <property type="entry name" value="C5_MTASE_1"/>
    <property type="match status" value="1"/>
</dbReference>
<organism evidence="10 11">
    <name type="scientific">Candidatus Anaerobiospirillum pullicola</name>
    <dbReference type="NCBI Taxonomy" id="2838451"/>
    <lineage>
        <taxon>Bacteria</taxon>
        <taxon>Pseudomonadati</taxon>
        <taxon>Pseudomonadota</taxon>
        <taxon>Gammaproteobacteria</taxon>
        <taxon>Aeromonadales</taxon>
        <taxon>Succinivibrionaceae</taxon>
        <taxon>Anaerobiospirillum</taxon>
    </lineage>
</organism>
<reference evidence="10" key="1">
    <citation type="journal article" date="2021" name="PeerJ">
        <title>Extensive microbial diversity within the chicken gut microbiome revealed by metagenomics and culture.</title>
        <authorList>
            <person name="Gilroy R."/>
            <person name="Ravi A."/>
            <person name="Getino M."/>
            <person name="Pursley I."/>
            <person name="Horton D.L."/>
            <person name="Alikhan N.F."/>
            <person name="Baker D."/>
            <person name="Gharbi K."/>
            <person name="Hall N."/>
            <person name="Watson M."/>
            <person name="Adriaenssens E.M."/>
            <person name="Foster-Nyarko E."/>
            <person name="Jarju S."/>
            <person name="Secka A."/>
            <person name="Antonio M."/>
            <person name="Oren A."/>
            <person name="Chaudhuri R.R."/>
            <person name="La Ragione R."/>
            <person name="Hildebrand F."/>
            <person name="Pallen M.J."/>
        </authorList>
    </citation>
    <scope>NUCLEOTIDE SEQUENCE</scope>
    <source>
        <strain evidence="10">378</strain>
    </source>
</reference>
<keyword evidence="1 6" id="KW-0489">Methyltransferase</keyword>
<evidence type="ECO:0000256" key="5">
    <source>
        <dbReference type="ARBA" id="ARBA00047422"/>
    </source>
</evidence>
<dbReference type="PANTHER" id="PTHR46098:SF1">
    <property type="entry name" value="TRNA (CYTOSINE(38)-C(5))-METHYLTRANSFERASE"/>
    <property type="match status" value="1"/>
</dbReference>
<dbReference type="InterPro" id="IPR001525">
    <property type="entry name" value="C5_MeTfrase"/>
</dbReference>
<feature type="domain" description="HTH cro/C1-type" evidence="9">
    <location>
        <begin position="1"/>
        <end position="50"/>
    </location>
</feature>
<dbReference type="EMBL" id="JAHLFE010000152">
    <property type="protein sequence ID" value="MBU3844695.1"/>
    <property type="molecule type" value="Genomic_DNA"/>
</dbReference>
<dbReference type="PRINTS" id="PR00105">
    <property type="entry name" value="C5METTRFRASE"/>
</dbReference>
<comment type="catalytic activity">
    <reaction evidence="5 8">
        <text>a 2'-deoxycytidine in DNA + S-adenosyl-L-methionine = a 5-methyl-2'-deoxycytidine in DNA + S-adenosyl-L-homocysteine + H(+)</text>
        <dbReference type="Rhea" id="RHEA:13681"/>
        <dbReference type="Rhea" id="RHEA-COMP:11369"/>
        <dbReference type="Rhea" id="RHEA-COMP:11370"/>
        <dbReference type="ChEBI" id="CHEBI:15378"/>
        <dbReference type="ChEBI" id="CHEBI:57856"/>
        <dbReference type="ChEBI" id="CHEBI:59789"/>
        <dbReference type="ChEBI" id="CHEBI:85452"/>
        <dbReference type="ChEBI" id="CHEBI:85454"/>
        <dbReference type="EC" id="2.1.1.37"/>
    </reaction>
</comment>
<evidence type="ECO:0000256" key="6">
    <source>
        <dbReference type="PROSITE-ProRule" id="PRU01016"/>
    </source>
</evidence>
<dbReference type="Gene3D" id="1.10.260.40">
    <property type="entry name" value="lambda repressor-like DNA-binding domains"/>
    <property type="match status" value="1"/>
</dbReference>
<proteinExistence type="inferred from homology"/>
<dbReference type="GO" id="GO:0003677">
    <property type="term" value="F:DNA binding"/>
    <property type="evidence" value="ECO:0007669"/>
    <property type="project" value="InterPro"/>
</dbReference>
<dbReference type="GO" id="GO:0009307">
    <property type="term" value="P:DNA restriction-modification system"/>
    <property type="evidence" value="ECO:0007669"/>
    <property type="project" value="UniProtKB-KW"/>
</dbReference>
<evidence type="ECO:0000256" key="4">
    <source>
        <dbReference type="ARBA" id="ARBA00022747"/>
    </source>
</evidence>
<dbReference type="InterPro" id="IPR031303">
    <property type="entry name" value="C5_meth_CS"/>
</dbReference>
<evidence type="ECO:0000256" key="7">
    <source>
        <dbReference type="RuleBase" id="RU000416"/>
    </source>
</evidence>
<keyword evidence="4" id="KW-0680">Restriction system</keyword>
<name>A0A948TGM2_9GAMM</name>
<keyword evidence="3 6" id="KW-0949">S-adenosyl-L-methionine</keyword>
<dbReference type="InterPro" id="IPR050750">
    <property type="entry name" value="C5-MTase"/>
</dbReference>
<dbReference type="GO" id="GO:0003886">
    <property type="term" value="F:DNA (cytosine-5-)-methyltransferase activity"/>
    <property type="evidence" value="ECO:0007669"/>
    <property type="project" value="UniProtKB-EC"/>
</dbReference>
<evidence type="ECO:0000313" key="10">
    <source>
        <dbReference type="EMBL" id="MBU3844695.1"/>
    </source>
</evidence>
<dbReference type="PANTHER" id="PTHR46098">
    <property type="entry name" value="TRNA (CYTOSINE(38)-C(5))-METHYLTRANSFERASE"/>
    <property type="match status" value="1"/>
</dbReference>
<dbReference type="InterPro" id="IPR029063">
    <property type="entry name" value="SAM-dependent_MTases_sf"/>
</dbReference>
<keyword evidence="2 6" id="KW-0808">Transferase</keyword>
<comment type="similarity">
    <text evidence="6 7">Belongs to the class I-like SAM-binding methyltransferase superfamily. C5-methyltransferase family.</text>
</comment>
<dbReference type="SUPFAM" id="SSF53335">
    <property type="entry name" value="S-adenosyl-L-methionine-dependent methyltransferases"/>
    <property type="match status" value="1"/>
</dbReference>
<evidence type="ECO:0000256" key="8">
    <source>
        <dbReference type="RuleBase" id="RU000417"/>
    </source>
</evidence>
<dbReference type="InterPro" id="IPR001387">
    <property type="entry name" value="Cro/C1-type_HTH"/>
</dbReference>
<dbReference type="AlphaFoldDB" id="A0A948TGM2"/>
<dbReference type="GO" id="GO:0032259">
    <property type="term" value="P:methylation"/>
    <property type="evidence" value="ECO:0007669"/>
    <property type="project" value="UniProtKB-KW"/>
</dbReference>
<dbReference type="InterPro" id="IPR018117">
    <property type="entry name" value="C5_DNA_meth_AS"/>
</dbReference>
<dbReference type="PROSITE" id="PS00095">
    <property type="entry name" value="C5_MTASE_2"/>
    <property type="match status" value="1"/>
</dbReference>
<dbReference type="CDD" id="cd00315">
    <property type="entry name" value="Cyt_C5_DNA_methylase"/>
    <property type="match status" value="1"/>
</dbReference>
<sequence length="369" mass="41658">MTQKEMAAALGMPKFGERTIGRWERGETHPSAVELQFILNLPDQTPFPNLPIERSEYRMIDLFAGIGGTRLGFWQTGRVGVVFSSEINKFAAKTYAANYGEYPLGDITLIDENTIPDHDILVGGFPCQAFSQAGLKKGFADTRGTLFFDIVRILKAKRPKAFLLENVRNLLNHDRGKTFKVIYQTLDELGYEVHCQVLSAKDFGVPQNRERIYIVGFAREQVPFASCFAFPQPQIKPDLKVGDILEPEVDDKYTISDELWAGHQRRRKENAEAGKGFGYSLFTADSPYTNTISAHYYKDSSEILIAQEGKNPRKLTPREAARLQGFPEEYIIPVSDTQAYRQFGNSVCVPVIHAIAEQMLKVLDKTKYI</sequence>
<dbReference type="CDD" id="cd00093">
    <property type="entry name" value="HTH_XRE"/>
    <property type="match status" value="1"/>
</dbReference>
<evidence type="ECO:0000259" key="9">
    <source>
        <dbReference type="PROSITE" id="PS50943"/>
    </source>
</evidence>
<dbReference type="NCBIfam" id="TIGR00675">
    <property type="entry name" value="dcm"/>
    <property type="match status" value="1"/>
</dbReference>
<evidence type="ECO:0000256" key="3">
    <source>
        <dbReference type="ARBA" id="ARBA00022691"/>
    </source>
</evidence>
<reference evidence="10" key="2">
    <citation type="submission" date="2021-04" db="EMBL/GenBank/DDBJ databases">
        <authorList>
            <person name="Gilroy R."/>
        </authorList>
    </citation>
    <scope>NUCLEOTIDE SEQUENCE</scope>
    <source>
        <strain evidence="10">378</strain>
    </source>
</reference>